<name>A0A735DAA6_SALMU</name>
<dbReference type="EMBL" id="DAASSO010000010">
    <property type="protein sequence ID" value="HAE6849339.1"/>
    <property type="molecule type" value="Genomic_DNA"/>
</dbReference>
<organism evidence="2">
    <name type="scientific">Salmonella muenchen</name>
    <dbReference type="NCBI Taxonomy" id="596"/>
    <lineage>
        <taxon>Bacteria</taxon>
        <taxon>Pseudomonadati</taxon>
        <taxon>Pseudomonadota</taxon>
        <taxon>Gammaproteobacteria</taxon>
        <taxon>Enterobacterales</taxon>
        <taxon>Enterobacteriaceae</taxon>
        <taxon>Salmonella</taxon>
    </lineage>
</organism>
<reference evidence="2" key="1">
    <citation type="journal article" date="2018" name="Genome Biol.">
        <title>SKESA: strategic k-mer extension for scrupulous assemblies.</title>
        <authorList>
            <person name="Souvorov A."/>
            <person name="Agarwala R."/>
            <person name="Lipman D.J."/>
        </authorList>
    </citation>
    <scope>NUCLEOTIDE SEQUENCE</scope>
    <source>
        <strain evidence="2">12-0651</strain>
    </source>
</reference>
<protein>
    <submittedName>
        <fullName evidence="2">Nucleotide-binding protein</fullName>
    </submittedName>
</protein>
<sequence length="277" mass="31328">MYYQVLIETSERVGKAGGNKQYFELDKTDLTEIEERIVYPFLRKEDFQFDGYFLKVAEIKRITIKETQKTTQELSQYENDNMPDGIIMFVSPKDIVSYDKHTKDITTVVFDKAKCSLPTKSATKNNSPTLDLTKVFIVHGRDDLAKTETARFIEKLGFTAVILHEQVNSGKTVIEKIEAHTNVGFAIVLYTPCDTGSLAGEHTQKSRARQNVVFEHGYLIGKLGRHNVCALVKGDIEIPNDISGVVYIPFDDHSAWHLSVAKELRNAGYSVDMNKII</sequence>
<proteinExistence type="predicted"/>
<accession>A0A735DAA6</accession>
<comment type="caution">
    <text evidence="2">The sequence shown here is derived from an EMBL/GenBank/DDBJ whole genome shotgun (WGS) entry which is preliminary data.</text>
</comment>
<gene>
    <name evidence="2" type="ORF">G4L24_002790</name>
</gene>
<dbReference type="AlphaFoldDB" id="A0A735DAA6"/>
<dbReference type="Pfam" id="PF10137">
    <property type="entry name" value="CAP12-PCTIR_TIR"/>
    <property type="match status" value="1"/>
</dbReference>
<dbReference type="InterPro" id="IPR019302">
    <property type="entry name" value="CAP12/PCTIR_TIR_dom"/>
</dbReference>
<evidence type="ECO:0000259" key="1">
    <source>
        <dbReference type="Pfam" id="PF10137"/>
    </source>
</evidence>
<evidence type="ECO:0000313" key="2">
    <source>
        <dbReference type="EMBL" id="HAE6849339.1"/>
    </source>
</evidence>
<feature type="domain" description="CD-NTase-associated protein 12/Pycsar effector protein TIR" evidence="1">
    <location>
        <begin position="134"/>
        <end position="251"/>
    </location>
</feature>
<reference evidence="2" key="2">
    <citation type="submission" date="2018-07" db="EMBL/GenBank/DDBJ databases">
        <authorList>
            <consortium name="NCBI Pathogen Detection Project"/>
        </authorList>
    </citation>
    <scope>NUCLEOTIDE SEQUENCE</scope>
    <source>
        <strain evidence="2">12-0651</strain>
    </source>
</reference>
<dbReference type="GO" id="GO:0050135">
    <property type="term" value="F:NADP+ nucleosidase activity"/>
    <property type="evidence" value="ECO:0007669"/>
    <property type="project" value="InterPro"/>
</dbReference>